<organism evidence="2 3">
    <name type="scientific">Candidatus Ornithospirochaeta stercoravium</name>
    <dbReference type="NCBI Taxonomy" id="2840897"/>
    <lineage>
        <taxon>Bacteria</taxon>
        <taxon>Pseudomonadati</taxon>
        <taxon>Spirochaetota</taxon>
        <taxon>Spirochaetia</taxon>
        <taxon>Spirochaetales</taxon>
        <taxon>Spirochaetaceae</taxon>
        <taxon>Spirochaetaceae incertae sedis</taxon>
        <taxon>Candidatus Ornithospirochaeta</taxon>
    </lineage>
</organism>
<evidence type="ECO:0000256" key="1">
    <source>
        <dbReference type="SAM" id="Phobius"/>
    </source>
</evidence>
<dbReference type="EMBL" id="JADIMF010000064">
    <property type="protein sequence ID" value="MBO8468965.1"/>
    <property type="molecule type" value="Genomic_DNA"/>
</dbReference>
<reference evidence="2" key="2">
    <citation type="journal article" date="2021" name="PeerJ">
        <title>Extensive microbial diversity within the chicken gut microbiome revealed by metagenomics and culture.</title>
        <authorList>
            <person name="Gilroy R."/>
            <person name="Ravi A."/>
            <person name="Getino M."/>
            <person name="Pursley I."/>
            <person name="Horton D.L."/>
            <person name="Alikhan N.F."/>
            <person name="Baker D."/>
            <person name="Gharbi K."/>
            <person name="Hall N."/>
            <person name="Watson M."/>
            <person name="Adriaenssens E.M."/>
            <person name="Foster-Nyarko E."/>
            <person name="Jarju S."/>
            <person name="Secka A."/>
            <person name="Antonio M."/>
            <person name="Oren A."/>
            <person name="Chaudhuri R.R."/>
            <person name="La Ragione R."/>
            <person name="Hildebrand F."/>
            <person name="Pallen M.J."/>
        </authorList>
    </citation>
    <scope>NUCLEOTIDE SEQUENCE</scope>
    <source>
        <strain evidence="2">14700</strain>
    </source>
</reference>
<evidence type="ECO:0000313" key="2">
    <source>
        <dbReference type="EMBL" id="MBO8468965.1"/>
    </source>
</evidence>
<protein>
    <submittedName>
        <fullName evidence="2">Uncharacterized protein</fullName>
    </submittedName>
</protein>
<comment type="caution">
    <text evidence="2">The sequence shown here is derived from an EMBL/GenBank/DDBJ whole genome shotgun (WGS) entry which is preliminary data.</text>
</comment>
<keyword evidence="1" id="KW-1133">Transmembrane helix</keyword>
<feature type="transmembrane region" description="Helical" evidence="1">
    <location>
        <begin position="97"/>
        <end position="115"/>
    </location>
</feature>
<evidence type="ECO:0000313" key="3">
    <source>
        <dbReference type="Proteomes" id="UP000810292"/>
    </source>
</evidence>
<dbReference type="Proteomes" id="UP000810292">
    <property type="component" value="Unassembled WGS sequence"/>
</dbReference>
<name>A0A9D9NDC0_9SPIO</name>
<keyword evidence="1" id="KW-0812">Transmembrane</keyword>
<proteinExistence type="predicted"/>
<gene>
    <name evidence="2" type="ORF">IAA72_04180</name>
</gene>
<feature type="transmembrane region" description="Helical" evidence="1">
    <location>
        <begin position="73"/>
        <end position="91"/>
    </location>
</feature>
<dbReference type="AlphaFoldDB" id="A0A9D9NDC0"/>
<sequence>MRAYYIRRRGEPLILSSLLYAEADGLCDDESMVWISSGLIRREEEEEASKVIYREADDVVSLWIQNRRYIPRLVISAVVFLFSYFFFTLVIRDPIPMIDEILIGLLLATLAWIWLSRLDEKSSMAEAKREVLYSAIENASFEYSDDIRTCEVYYESLYGYKALELSRMIASSTLPELAVKDEPELERAMKAYMQKENKAMDRILKRLEDDEEEKTARFLLHQAAVSGLDLQNLAFYIALTSKS</sequence>
<reference evidence="2" key="1">
    <citation type="submission" date="2020-10" db="EMBL/GenBank/DDBJ databases">
        <authorList>
            <person name="Gilroy R."/>
        </authorList>
    </citation>
    <scope>NUCLEOTIDE SEQUENCE</scope>
    <source>
        <strain evidence="2">14700</strain>
    </source>
</reference>
<accession>A0A9D9NDC0</accession>
<keyword evidence="1" id="KW-0472">Membrane</keyword>